<dbReference type="EMBL" id="CAJNDS010000071">
    <property type="protein sequence ID" value="CAE6943692.1"/>
    <property type="molecule type" value="Genomic_DNA"/>
</dbReference>
<feature type="non-terminal residue" evidence="3">
    <location>
        <position position="1"/>
    </location>
</feature>
<protein>
    <submittedName>
        <fullName evidence="3">Uncharacterized protein</fullName>
    </submittedName>
</protein>
<sequence>KLAVQQTVKEEEGEVAPKDGVVVLVHQQYWGNIPYITQHIAASIFNFGGGFIQNKTDRIIVRSCPNLQQLLAHLQKWLRWSGTILLNDGQKMSTWQYAHFCEKQGVPALGLVPDEDVNDATVIKDLMLYALNLKADTTASLLQLATQCIYKATMTTAVIRAVSSKPVNSEFERQSMHQKARFLCSLALLDDASQARLNHWVTTNAHFKVLCRIRKELGKTQDSVFIRSRAFIAVKAAVPADGAWHSWDSILGPDGPLAAFWKDVKRWVDDRFNLTAPSEWHAVPEVMAMVMSTCGNVEVDLLKGILRKQAAPEPPPPEKPKPPPWAASEEKTAGTAAASSEVDDSASSLTIAERIEDAVLELYKMSKKSQDEFLDPKEVKEHLKLRLKDFNQLPSDFAENKHTFETPKGGGVRIRLEKGAFLNAEIRAMERENAAERKGEMTVCTTVLPQLSPDRLPKVLKKKEMCGLMVLMGETKGWQTGIPSSMLKLLLADKQDNKQLLLEMTPFHAAHLMRSIVSCEKVCDNKFHPESLCTLVQVAAMDIMIDSKQPPRCRAPLAIVRDSVRAAAQKVFVTALKAKKPEIMRQFWGLACCRAQMEASAGNHFLSSYSSFTCFAEFMQAMANLYSSAKELLKTEVDVAKQTLTRLRNACELLSKQETIQGTPIADPEGLSRLVWVFANFAPELGEETREDVVKPALKHIEKSILQCRFCDSGWSVHILCTLLVSYRQAGAPCEELLHKVASALRERAGKKETELKRADVVRILQAYRESGLHQILDSFLQSLQEKQWFKHHLKDAGKEEIPILLAAMLRVKDDAAFEDFERYIQGSDKMKDYSLSHLTVLMKELQGRQSGKRGTNAREQLWKSALSALNRTKTAAPGDVEAMLEVAASEAELCSLREWCSQGWRLDSIPKPELGWEGLADAFQRMLGPFAHAKERVERLEAACAGRLLLFINRHSSASSSKPRSPSVKDVAPAALEIPAEALAGMPAVTALLSEVLDKDVPQQDSNDKDLFLKLVSHLLDALKPTTKAHRDQELEKWVEKAEAVVADGKPGATRQLSAVEVLMQQKEEASQQKAKEALGQSWLKILLARSRKTTWAGGDTVQAEAPRPQATLRGLAKTAKSILGPLESQVLLLKEEAVPQPKPEVKKPAPAWPGAGASPASSSKRPCTELAKLEKPPPPKRAPKGSVATALACKTGAQVVLSVVDAQNKNLVDMVEGRYCRESTHHGRDVFKRAETDKDKEKAKENGQNSSNSMFLYFWDDTIDGEAEDRGWWFGTEVGGAHVARQQSRTGKVVFWVR</sequence>
<organism evidence="3 4">
    <name type="scientific">Symbiodinium natans</name>
    <dbReference type="NCBI Taxonomy" id="878477"/>
    <lineage>
        <taxon>Eukaryota</taxon>
        <taxon>Sar</taxon>
        <taxon>Alveolata</taxon>
        <taxon>Dinophyceae</taxon>
        <taxon>Suessiales</taxon>
        <taxon>Symbiodiniaceae</taxon>
        <taxon>Symbiodinium</taxon>
    </lineage>
</organism>
<keyword evidence="4" id="KW-1185">Reference proteome</keyword>
<accession>A0A812H4Z9</accession>
<name>A0A812H4Z9_9DINO</name>
<evidence type="ECO:0000256" key="1">
    <source>
        <dbReference type="SAM" id="Coils"/>
    </source>
</evidence>
<feature type="region of interest" description="Disordered" evidence="2">
    <location>
        <begin position="308"/>
        <end position="347"/>
    </location>
</feature>
<gene>
    <name evidence="3" type="ORF">SNAT2548_LOCUS1309</name>
</gene>
<evidence type="ECO:0000313" key="4">
    <source>
        <dbReference type="Proteomes" id="UP000604046"/>
    </source>
</evidence>
<feature type="coiled-coil region" evidence="1">
    <location>
        <begin position="630"/>
        <end position="657"/>
    </location>
</feature>
<evidence type="ECO:0000313" key="3">
    <source>
        <dbReference type="EMBL" id="CAE6943692.1"/>
    </source>
</evidence>
<dbReference type="Proteomes" id="UP000604046">
    <property type="component" value="Unassembled WGS sequence"/>
</dbReference>
<dbReference type="OrthoDB" id="427237at2759"/>
<feature type="compositionally biased region" description="Low complexity" evidence="2">
    <location>
        <begin position="336"/>
        <end position="347"/>
    </location>
</feature>
<feature type="region of interest" description="Disordered" evidence="2">
    <location>
        <begin position="1142"/>
        <end position="1188"/>
    </location>
</feature>
<feature type="compositionally biased region" description="Low complexity" evidence="2">
    <location>
        <begin position="1150"/>
        <end position="1165"/>
    </location>
</feature>
<reference evidence="3" key="1">
    <citation type="submission" date="2021-02" db="EMBL/GenBank/DDBJ databases">
        <authorList>
            <person name="Dougan E. K."/>
            <person name="Rhodes N."/>
            <person name="Thang M."/>
            <person name="Chan C."/>
        </authorList>
    </citation>
    <scope>NUCLEOTIDE SEQUENCE</scope>
</reference>
<proteinExistence type="predicted"/>
<comment type="caution">
    <text evidence="3">The sequence shown here is derived from an EMBL/GenBank/DDBJ whole genome shotgun (WGS) entry which is preliminary data.</text>
</comment>
<keyword evidence="1" id="KW-0175">Coiled coil</keyword>
<evidence type="ECO:0000256" key="2">
    <source>
        <dbReference type="SAM" id="MobiDB-lite"/>
    </source>
</evidence>